<keyword evidence="2" id="KW-0808">Transferase</keyword>
<dbReference type="Proteomes" id="UP000437709">
    <property type="component" value="Unassembled WGS sequence"/>
</dbReference>
<sequence>MRLAVRLDRRAVRDWHLELVSALAARPDLAVGVRWREGPPPASAEVERLFALERVLHGLPRGRSATVGPDVFGPYLDGWPHADVVLDLVGDVDAAVPTWQVTFDGATGEDALLAALLAGRVPVVRVVDLAGGTLVAGRPGSEYPGVTVAAFEDVLAGATQLLGAALDGERTPDIADDGAPGAVGRGEVLRHAGRSLARAAVHRVYRLLYRAPHWRVGWRWVDGPDVVDLGALPPSGWRELADDGLHFYADPFPIVVDGRTYLFVEDFDHRLGRGVVSVVELGADGPAGVPRPVLEHRTHLSYPFVLEDDGALWMIPETSGAGTLELYRATGFPAGWALEEVLLEGMEVSDATPFRHAGRWWLSATVRHGGSWSDALHLWWADRLQGPWTPHPRNPVLIDIAAARPAGRVVHRDGRLVRPVQDGRQGYGAALALAEITRLDETGFAQRVVANLRPGPGWPGSRLHTLNRAGRLEVIDGSAYSPRFRHLAWPGRR</sequence>
<dbReference type="SUPFAM" id="SSF75005">
    <property type="entry name" value="Arabinanase/levansucrase/invertase"/>
    <property type="match status" value="1"/>
</dbReference>
<evidence type="ECO:0000313" key="2">
    <source>
        <dbReference type="EMBL" id="MPV36583.1"/>
    </source>
</evidence>
<accession>A0A6N7EHG7</accession>
<evidence type="ECO:0000259" key="1">
    <source>
        <dbReference type="Pfam" id="PF24793"/>
    </source>
</evidence>
<proteinExistence type="predicted"/>
<dbReference type="AlphaFoldDB" id="A0A6N7EHG7"/>
<organism evidence="2 3">
    <name type="scientific">Georgenia subflava</name>
    <dbReference type="NCBI Taxonomy" id="1622177"/>
    <lineage>
        <taxon>Bacteria</taxon>
        <taxon>Bacillati</taxon>
        <taxon>Actinomycetota</taxon>
        <taxon>Actinomycetes</taxon>
        <taxon>Micrococcales</taxon>
        <taxon>Bogoriellaceae</taxon>
        <taxon>Georgenia</taxon>
    </lineage>
</organism>
<dbReference type="InterPro" id="IPR023296">
    <property type="entry name" value="Glyco_hydro_beta-prop_sf"/>
</dbReference>
<dbReference type="RefSeq" id="WP_152196643.1">
    <property type="nucleotide sequence ID" value="NZ_VUKD01000007.1"/>
</dbReference>
<evidence type="ECO:0000313" key="3">
    <source>
        <dbReference type="Proteomes" id="UP000437709"/>
    </source>
</evidence>
<comment type="caution">
    <text evidence="2">The sequence shown here is derived from an EMBL/GenBank/DDBJ whole genome shotgun (WGS) entry which is preliminary data.</text>
</comment>
<protein>
    <submittedName>
        <fullName evidence="2">Formyl transferase</fullName>
    </submittedName>
</protein>
<keyword evidence="3" id="KW-1185">Reference proteome</keyword>
<dbReference type="Pfam" id="PF24793">
    <property type="entry name" value="GINT1_N"/>
    <property type="match status" value="1"/>
</dbReference>
<dbReference type="GO" id="GO:0016740">
    <property type="term" value="F:transferase activity"/>
    <property type="evidence" value="ECO:0007669"/>
    <property type="project" value="UniProtKB-KW"/>
</dbReference>
<dbReference type="Gene3D" id="2.115.10.20">
    <property type="entry name" value="Glycosyl hydrolase domain, family 43"/>
    <property type="match status" value="1"/>
</dbReference>
<dbReference type="InterPro" id="IPR056442">
    <property type="entry name" value="GINT1_N"/>
</dbReference>
<reference evidence="2 3" key="1">
    <citation type="submission" date="2019-10" db="EMBL/GenBank/DDBJ databases">
        <title>Georgenia wutianyii sp. nov. and Georgenia yuyongxinii sp. nov. isolated from plateau pika (Ochotona curzoniae) in the Qinghai-Tibet plateau of China.</title>
        <authorList>
            <person name="Tian Z."/>
        </authorList>
    </citation>
    <scope>NUCLEOTIDE SEQUENCE [LARGE SCALE GENOMIC DNA]</scope>
    <source>
        <strain evidence="2 3">JCM 19765</strain>
    </source>
</reference>
<dbReference type="EMBL" id="WHPC01000014">
    <property type="protein sequence ID" value="MPV36583.1"/>
    <property type="molecule type" value="Genomic_DNA"/>
</dbReference>
<gene>
    <name evidence="2" type="ORF">GB881_05860</name>
</gene>
<feature type="domain" description="Glucosamine inositolphosphorylceramide transferase 1 N-terminal" evidence="1">
    <location>
        <begin position="246"/>
        <end position="466"/>
    </location>
</feature>
<name>A0A6N7EHG7_9MICO</name>